<comment type="caution">
    <text evidence="2">The sequence shown here is derived from an EMBL/GenBank/DDBJ whole genome shotgun (WGS) entry which is preliminary data.</text>
</comment>
<organism evidence="2 3">
    <name type="scientific">Fusarium duplospermum</name>
    <dbReference type="NCBI Taxonomy" id="1325734"/>
    <lineage>
        <taxon>Eukaryota</taxon>
        <taxon>Fungi</taxon>
        <taxon>Dikarya</taxon>
        <taxon>Ascomycota</taxon>
        <taxon>Pezizomycotina</taxon>
        <taxon>Sordariomycetes</taxon>
        <taxon>Hypocreomycetidae</taxon>
        <taxon>Hypocreales</taxon>
        <taxon>Nectriaceae</taxon>
        <taxon>Fusarium</taxon>
        <taxon>Fusarium solani species complex</taxon>
    </lineage>
</organism>
<name>A0A428NME5_9HYPO</name>
<keyword evidence="3" id="KW-1185">Reference proteome</keyword>
<feature type="compositionally biased region" description="Low complexity" evidence="1">
    <location>
        <begin position="187"/>
        <end position="220"/>
    </location>
</feature>
<dbReference type="AlphaFoldDB" id="A0A428NME5"/>
<dbReference type="EMBL" id="NKCI01000391">
    <property type="protein sequence ID" value="RSL41953.1"/>
    <property type="molecule type" value="Genomic_DNA"/>
</dbReference>
<gene>
    <name evidence="2" type="ORF">CEP54_015652</name>
</gene>
<sequence length="423" mass="47548">MSRHKVQLLRQPNSDDRFRIVETFESNTLPPRKNSKVVNFNLRSAVHIPLYADPVGGSTATRSLEIIIQVKEKELSHHCVFLCLQDVLTFQAAITVFKVVDGYMESRAIAKFIVHGKEPPEDVTIQLWIPRGWTDPDDSVTNTPTDSPIGRNSCYGASTPSLVDRGREWNRYPVRERSQTMPIPRVGTSPPTNGSPNTTPYSPTGTTMTTPEHQSRSYSISSYRSTTTNSSVMGHSSLGSEHNITVRLEGSSISTGYGTIHQPPRNPLLVLFTRSKDSESKRSIVAITLDKWTKPQMHRCKCLQSPECPISALKSSRELIDARKFEGDKWDLLRLAASRGGEQRRWERLIRVSIWFPAPDLRKKFGGGPCQCSEETEGELKACHLQGHQGLLGVVKDFHRRLLIQYYNQTNNLVDVVNHPPHG</sequence>
<proteinExistence type="predicted"/>
<reference evidence="2 3" key="1">
    <citation type="submission" date="2017-06" db="EMBL/GenBank/DDBJ databases">
        <title>Comparative genomic analysis of Ambrosia Fusariam Clade fungi.</title>
        <authorList>
            <person name="Stajich J.E."/>
            <person name="Carrillo J."/>
            <person name="Kijimoto T."/>
            <person name="Eskalen A."/>
            <person name="O'Donnell K."/>
            <person name="Kasson M."/>
        </authorList>
    </citation>
    <scope>NUCLEOTIDE SEQUENCE [LARGE SCALE GENOMIC DNA]</scope>
    <source>
        <strain evidence="2 3">NRRL62584</strain>
    </source>
</reference>
<evidence type="ECO:0000256" key="1">
    <source>
        <dbReference type="SAM" id="MobiDB-lite"/>
    </source>
</evidence>
<dbReference type="Proteomes" id="UP000288168">
    <property type="component" value="Unassembled WGS sequence"/>
</dbReference>
<evidence type="ECO:0000313" key="2">
    <source>
        <dbReference type="EMBL" id="RSL41953.1"/>
    </source>
</evidence>
<feature type="region of interest" description="Disordered" evidence="1">
    <location>
        <begin position="136"/>
        <end position="157"/>
    </location>
</feature>
<protein>
    <submittedName>
        <fullName evidence="2">Uncharacterized protein</fullName>
    </submittedName>
</protein>
<accession>A0A428NME5</accession>
<dbReference type="OrthoDB" id="5400409at2759"/>
<evidence type="ECO:0000313" key="3">
    <source>
        <dbReference type="Proteomes" id="UP000288168"/>
    </source>
</evidence>
<feature type="region of interest" description="Disordered" evidence="1">
    <location>
        <begin position="176"/>
        <end position="220"/>
    </location>
</feature>